<dbReference type="STRING" id="1171373.PACID_03240"/>
<gene>
    <name evidence="1" type="ordered locus">PACID_03240</name>
</gene>
<organism evidence="1 2">
    <name type="scientific">Acidipropionibacterium acidipropionici (strain ATCC 4875 / DSM 20272 / JCM 6432 / NBRC 12425 / NCIMB 8070 / 4)</name>
    <name type="common">Propionibacterium acidipropionici</name>
    <dbReference type="NCBI Taxonomy" id="1171373"/>
    <lineage>
        <taxon>Bacteria</taxon>
        <taxon>Bacillati</taxon>
        <taxon>Actinomycetota</taxon>
        <taxon>Actinomycetes</taxon>
        <taxon>Propionibacteriales</taxon>
        <taxon>Propionibacteriaceae</taxon>
        <taxon>Acidipropionibacterium</taxon>
    </lineage>
</organism>
<evidence type="ECO:0000313" key="2">
    <source>
        <dbReference type="Proteomes" id="UP000000214"/>
    </source>
</evidence>
<protein>
    <submittedName>
        <fullName evidence="1">Uncharacterized protein</fullName>
    </submittedName>
</protein>
<reference evidence="1 2" key="1">
    <citation type="journal article" date="2012" name="BMC Genomics">
        <title>The genome sequence of Propionibacterium acidipropionici provides insights into its biotechnological and industrial potential.</title>
        <authorList>
            <person name="Parizzi L.P."/>
            <person name="Grassi M.C."/>
            <person name="Llerena L.A."/>
            <person name="Carazzolle M.F."/>
            <person name="Queiroz V.L."/>
            <person name="Lunardi I."/>
            <person name="Zeidler A.F."/>
            <person name="Teixeira P.J."/>
            <person name="Mieczkowski P."/>
            <person name="Rincones J."/>
            <person name="Pereira G.A."/>
        </authorList>
    </citation>
    <scope>NUCLEOTIDE SEQUENCE [LARGE SCALE GENOMIC DNA]</scope>
    <source>
        <strain evidence="2">ATCC 4875 / DSM 20272 / JCM 6432 / NBRC 12425 / NCIMB 8070</strain>
    </source>
</reference>
<dbReference type="KEGG" id="pbo:PACID_03240"/>
<sequence length="161" mass="17865">MYQADREAVLDAMALLAPVGKKLHWRDLGDKGKADVMDRIASHSLHHVVVVGVPLTGIRQERARGLCFERLMWELDQMSVSSVVFESRSGSQDRQDQRRVDGLRSRGIIGPEIRAEWRAGLTDPRLWVADAIVGAVGDARASGAILDRRLADCIIQIDVDL</sequence>
<dbReference type="AlphaFoldDB" id="K7RTE0"/>
<dbReference type="EMBL" id="CP003493">
    <property type="protein sequence ID" value="AFV88173.1"/>
    <property type="molecule type" value="Genomic_DNA"/>
</dbReference>
<dbReference type="HOGENOM" id="CLU_098654_1_0_11"/>
<name>K7RTE0_ACIA4</name>
<proteinExistence type="predicted"/>
<evidence type="ECO:0000313" key="1">
    <source>
        <dbReference type="EMBL" id="AFV88173.1"/>
    </source>
</evidence>
<dbReference type="eggNOG" id="ENOG5032SDR">
    <property type="taxonomic scope" value="Bacteria"/>
</dbReference>
<accession>K7RTE0</accession>
<dbReference type="Proteomes" id="UP000000214">
    <property type="component" value="Chromosome"/>
</dbReference>